<comment type="caution">
    <text evidence="2">The sequence shown here is derived from an EMBL/GenBank/DDBJ whole genome shotgun (WGS) entry which is preliminary data.</text>
</comment>
<reference evidence="2" key="1">
    <citation type="journal article" date="2023" name="Science">
        <title>Genome structures resolve the early diversification of teleost fishes.</title>
        <authorList>
            <person name="Parey E."/>
            <person name="Louis A."/>
            <person name="Montfort J."/>
            <person name="Bouchez O."/>
            <person name="Roques C."/>
            <person name="Iampietro C."/>
            <person name="Lluch J."/>
            <person name="Castinel A."/>
            <person name="Donnadieu C."/>
            <person name="Desvignes T."/>
            <person name="Floi Bucao C."/>
            <person name="Jouanno E."/>
            <person name="Wen M."/>
            <person name="Mejri S."/>
            <person name="Dirks R."/>
            <person name="Jansen H."/>
            <person name="Henkel C."/>
            <person name="Chen W.J."/>
            <person name="Zahm M."/>
            <person name="Cabau C."/>
            <person name="Klopp C."/>
            <person name="Thompson A.W."/>
            <person name="Robinson-Rechavi M."/>
            <person name="Braasch I."/>
            <person name="Lecointre G."/>
            <person name="Bobe J."/>
            <person name="Postlethwait J.H."/>
            <person name="Berthelot C."/>
            <person name="Roest Crollius H."/>
            <person name="Guiguen Y."/>
        </authorList>
    </citation>
    <scope>NUCLEOTIDE SEQUENCE</scope>
    <source>
        <strain evidence="2">WJC10195</strain>
    </source>
</reference>
<gene>
    <name evidence="2" type="ORF">SKAU_G00106360</name>
</gene>
<evidence type="ECO:0000313" key="2">
    <source>
        <dbReference type="EMBL" id="KAJ8370608.1"/>
    </source>
</evidence>
<dbReference type="Proteomes" id="UP001152622">
    <property type="component" value="Chromosome 3"/>
</dbReference>
<accession>A0A9Q1J7Z0</accession>
<proteinExistence type="predicted"/>
<dbReference type="EMBL" id="JAINUF010000003">
    <property type="protein sequence ID" value="KAJ8370608.1"/>
    <property type="molecule type" value="Genomic_DNA"/>
</dbReference>
<evidence type="ECO:0000313" key="3">
    <source>
        <dbReference type="Proteomes" id="UP001152622"/>
    </source>
</evidence>
<sequence length="487" mass="52340">MLIQKGRFQPSEETGNASRLQVCLVGNAGDPVRGLRKAYGAHSTDDCARRNRAGPGRVWARTIFTMVVRAHVSGRHAVVKQHMRRGRHRLGQELCPGSSAGLAAAGFSLTSSLQHYPERAGIRRCRQTPSRTPARPFDSEEGSAGLSAASLVAQAGPNGLVSAPQLEGPDACHVQSVPAFGLAEINGPGSVNAHIAFPINTGIGRAGNERKSLTRGRARPAPPVQHGASVVRSRDDGVPPSERGWARMAAITQGEVLPYQGACRGHFQTWRYVSGPYSLVPSCSGGFKGAHPKRRSETWEVEWEGVNEDLCTLSAVGVATVARISTFQRDCWVQGRAARGEINGAGQSHEMERPERCLAVSPNQRVRGCYVTGGQQVAGPPYYTELFRLRAFQCISIEFQQCHVFCSNILWGRLLCVLSEGHVNNQAEKGGGEVGRPGSVEDLPVASSQLIAATDKGLGLQWDRSLPLTPVGMLALALSTSMLQHRN</sequence>
<name>A0A9Q1J7Z0_SYNKA</name>
<feature type="region of interest" description="Disordered" evidence="1">
    <location>
        <begin position="213"/>
        <end position="241"/>
    </location>
</feature>
<keyword evidence="3" id="KW-1185">Reference proteome</keyword>
<evidence type="ECO:0000256" key="1">
    <source>
        <dbReference type="SAM" id="MobiDB-lite"/>
    </source>
</evidence>
<organism evidence="2 3">
    <name type="scientific">Synaphobranchus kaupii</name>
    <name type="common">Kaup's arrowtooth eel</name>
    <dbReference type="NCBI Taxonomy" id="118154"/>
    <lineage>
        <taxon>Eukaryota</taxon>
        <taxon>Metazoa</taxon>
        <taxon>Chordata</taxon>
        <taxon>Craniata</taxon>
        <taxon>Vertebrata</taxon>
        <taxon>Euteleostomi</taxon>
        <taxon>Actinopterygii</taxon>
        <taxon>Neopterygii</taxon>
        <taxon>Teleostei</taxon>
        <taxon>Anguilliformes</taxon>
        <taxon>Synaphobranchidae</taxon>
        <taxon>Synaphobranchus</taxon>
    </lineage>
</organism>
<dbReference type="AlphaFoldDB" id="A0A9Q1J7Z0"/>
<protein>
    <submittedName>
        <fullName evidence="2">Uncharacterized protein</fullName>
    </submittedName>
</protein>